<dbReference type="RefSeq" id="WP_187684295.1">
    <property type="nucleotide sequence ID" value="NZ_AP023396.1"/>
</dbReference>
<keyword evidence="1" id="KW-1133">Transmembrane helix</keyword>
<evidence type="ECO:0000313" key="2">
    <source>
        <dbReference type="EMBL" id="BCK57386.1"/>
    </source>
</evidence>
<proteinExistence type="predicted"/>
<dbReference type="AlphaFoldDB" id="A0A7G1KS73"/>
<protein>
    <submittedName>
        <fullName evidence="2">Uncharacterized protein</fullName>
    </submittedName>
</protein>
<evidence type="ECO:0000313" key="3">
    <source>
        <dbReference type="Proteomes" id="UP000516173"/>
    </source>
</evidence>
<keyword evidence="3" id="KW-1185">Reference proteome</keyword>
<sequence>MNLGALWLVIAALLVVTGGVVYPLLRAEREYERHDSEASTQVLWAVGWTHEVPEYPVTVAAAHRIMQQHLAYNREDCPRKRVTYQVLVKARHIKPDSGRIP</sequence>
<dbReference type="KEGG" id="nwl:NWFMUON74_51580"/>
<feature type="transmembrane region" description="Helical" evidence="1">
    <location>
        <begin position="6"/>
        <end position="25"/>
    </location>
</feature>
<dbReference type="EMBL" id="AP023396">
    <property type="protein sequence ID" value="BCK57386.1"/>
    <property type="molecule type" value="Genomic_DNA"/>
</dbReference>
<reference evidence="2 3" key="1">
    <citation type="submission" date="2020-08" db="EMBL/GenBank/DDBJ databases">
        <title>Genome Sequencing of Nocardia wallacei strain FMUON74 and assembly.</title>
        <authorList>
            <person name="Toyokawa M."/>
            <person name="Uesaka K."/>
        </authorList>
    </citation>
    <scope>NUCLEOTIDE SEQUENCE [LARGE SCALE GENOMIC DNA]</scope>
    <source>
        <strain evidence="2 3">FMUON74</strain>
    </source>
</reference>
<gene>
    <name evidence="2" type="ORF">NWFMUON74_51580</name>
</gene>
<dbReference type="Proteomes" id="UP000516173">
    <property type="component" value="Chromosome"/>
</dbReference>
<name>A0A7G1KS73_9NOCA</name>
<accession>A0A7G1KS73</accession>
<evidence type="ECO:0000256" key="1">
    <source>
        <dbReference type="SAM" id="Phobius"/>
    </source>
</evidence>
<keyword evidence="1" id="KW-0812">Transmembrane</keyword>
<keyword evidence="1" id="KW-0472">Membrane</keyword>
<organism evidence="2 3">
    <name type="scientific">Nocardia wallacei</name>
    <dbReference type="NCBI Taxonomy" id="480035"/>
    <lineage>
        <taxon>Bacteria</taxon>
        <taxon>Bacillati</taxon>
        <taxon>Actinomycetota</taxon>
        <taxon>Actinomycetes</taxon>
        <taxon>Mycobacteriales</taxon>
        <taxon>Nocardiaceae</taxon>
        <taxon>Nocardia</taxon>
    </lineage>
</organism>
<dbReference type="GeneID" id="80349596"/>